<feature type="transmembrane region" description="Helical" evidence="1">
    <location>
        <begin position="109"/>
        <end position="138"/>
    </location>
</feature>
<feature type="transmembrane region" description="Helical" evidence="1">
    <location>
        <begin position="85"/>
        <end position="103"/>
    </location>
</feature>
<keyword evidence="1" id="KW-0812">Transmembrane</keyword>
<dbReference type="GO" id="GO:0005886">
    <property type="term" value="C:plasma membrane"/>
    <property type="evidence" value="ECO:0007669"/>
    <property type="project" value="TreeGrafter"/>
</dbReference>
<evidence type="ECO:0000313" key="3">
    <source>
        <dbReference type="EMBL" id="EFU74081.1"/>
    </source>
</evidence>
<evidence type="ECO:0000256" key="1">
    <source>
        <dbReference type="SAM" id="Phobius"/>
    </source>
</evidence>
<evidence type="ECO:0000313" key="4">
    <source>
        <dbReference type="Proteomes" id="UP000010296"/>
    </source>
</evidence>
<dbReference type="GO" id="GO:0000270">
    <property type="term" value="P:peptidoglycan metabolic process"/>
    <property type="evidence" value="ECO:0007669"/>
    <property type="project" value="TreeGrafter"/>
</dbReference>
<proteinExistence type="predicted"/>
<feature type="transmembrane region" description="Helical" evidence="1">
    <location>
        <begin position="32"/>
        <end position="50"/>
    </location>
</feature>
<dbReference type="EMBL" id="AEPV01000038">
    <property type="protein sequence ID" value="EFU74081.1"/>
    <property type="molecule type" value="Genomic_DNA"/>
</dbReference>
<dbReference type="eggNOG" id="COG1434">
    <property type="taxonomic scope" value="Bacteria"/>
</dbReference>
<protein>
    <recommendedName>
        <fullName evidence="2">DUF218 domain-containing protein</fullName>
    </recommendedName>
</protein>
<dbReference type="OrthoDB" id="9782395at2"/>
<feature type="transmembrane region" description="Helical" evidence="1">
    <location>
        <begin position="150"/>
        <end position="173"/>
    </location>
</feature>
<dbReference type="HOGENOM" id="CLU_051474_2_0_9"/>
<dbReference type="InterPro" id="IPR051599">
    <property type="entry name" value="Cell_Envelope_Assoc"/>
</dbReference>
<dbReference type="AlphaFoldDB" id="E6LFE1"/>
<feature type="transmembrane region" description="Helical" evidence="1">
    <location>
        <begin position="6"/>
        <end position="23"/>
    </location>
</feature>
<dbReference type="STRING" id="888064.HMPREF9088_1081"/>
<dbReference type="PANTHER" id="PTHR30336:SF18">
    <property type="entry name" value="MEMBRANE PROTEIN"/>
    <property type="match status" value="1"/>
</dbReference>
<accession>E6LFE1</accession>
<feature type="domain" description="DUF218" evidence="2">
    <location>
        <begin position="219"/>
        <end position="361"/>
    </location>
</feature>
<dbReference type="RefSeq" id="WP_007208099.1">
    <property type="nucleotide sequence ID" value="NZ_GL622241.1"/>
</dbReference>
<dbReference type="Gene3D" id="3.40.50.620">
    <property type="entry name" value="HUPs"/>
    <property type="match status" value="1"/>
</dbReference>
<keyword evidence="1" id="KW-1133">Transmembrane helix</keyword>
<feature type="transmembrane region" description="Helical" evidence="1">
    <location>
        <begin position="56"/>
        <end position="73"/>
    </location>
</feature>
<dbReference type="InterPro" id="IPR014729">
    <property type="entry name" value="Rossmann-like_a/b/a_fold"/>
</dbReference>
<dbReference type="PATRIC" id="fig|888064.11.peg.1445"/>
<feature type="transmembrane region" description="Helical" evidence="1">
    <location>
        <begin position="377"/>
        <end position="398"/>
    </location>
</feature>
<organism evidence="3 4">
    <name type="scientific">Enterococcus italicus (strain DSM 15952 / CCUG 50447 / LMG 22039 / TP 1.5)</name>
    <dbReference type="NCBI Taxonomy" id="888064"/>
    <lineage>
        <taxon>Bacteria</taxon>
        <taxon>Bacillati</taxon>
        <taxon>Bacillota</taxon>
        <taxon>Bacilli</taxon>
        <taxon>Lactobacillales</taxon>
        <taxon>Enterococcaceae</taxon>
        <taxon>Enterococcus</taxon>
    </lineage>
</organism>
<sequence length="399" mass="45821">MSILPLFLFILYYSIGFAAIFFWRRKKNEPDHFYFQAAWALLAIVLYTGTLEVLKGTAYFFIPLAFFLLFYFIYRNNRARLRNGLFFQFFLVIFGIYLLYNFYLTKDLLVAGLFVVALGIFVLIAAFGLIGLLIFLYWNAAIVLKKESRNVANLLTLLLALFLTIYLIFDFFLQPQSPWYIKIPFTYLSIVLGYLLMNFIIFLTATLLYQFYYPKYNQDFLIVLGAGLINGERVTPLLAKRIDRAILFYHTQRTKSGHPLKLIMSGGQGADEKVPEAVAMKQYACEQGVPESDVLLEANSSTTYENMRFSKELIEQSAVNDPKAIFVSNNYHIFRAGIFARQAKLSAEGIGCKTALYYLPNATLREFAAILVMHKRLHTIVVALITAYFAISTLLYLIN</sequence>
<evidence type="ECO:0000259" key="2">
    <source>
        <dbReference type="Pfam" id="PF02698"/>
    </source>
</evidence>
<feature type="transmembrane region" description="Helical" evidence="1">
    <location>
        <begin position="185"/>
        <end position="209"/>
    </location>
</feature>
<dbReference type="Pfam" id="PF02698">
    <property type="entry name" value="DUF218"/>
    <property type="match status" value="1"/>
</dbReference>
<dbReference type="PANTHER" id="PTHR30336">
    <property type="entry name" value="INNER MEMBRANE PROTEIN, PROBABLE PERMEASE"/>
    <property type="match status" value="1"/>
</dbReference>
<dbReference type="GO" id="GO:0043164">
    <property type="term" value="P:Gram-negative-bacterium-type cell wall biogenesis"/>
    <property type="evidence" value="ECO:0007669"/>
    <property type="project" value="TreeGrafter"/>
</dbReference>
<reference evidence="3 4" key="1">
    <citation type="submission" date="2010-12" db="EMBL/GenBank/DDBJ databases">
        <authorList>
            <person name="Muzny D."/>
            <person name="Qin X."/>
            <person name="Deng J."/>
            <person name="Jiang H."/>
            <person name="Liu Y."/>
            <person name="Qu J."/>
            <person name="Song X.-Z."/>
            <person name="Zhang L."/>
            <person name="Thornton R."/>
            <person name="Coyle M."/>
            <person name="Francisco L."/>
            <person name="Jackson L."/>
            <person name="Javaid M."/>
            <person name="Korchina V."/>
            <person name="Kovar C."/>
            <person name="Mata R."/>
            <person name="Mathew T."/>
            <person name="Ngo R."/>
            <person name="Nguyen L."/>
            <person name="Nguyen N."/>
            <person name="Okwuonu G."/>
            <person name="Ongeri F."/>
            <person name="Pham C."/>
            <person name="Simmons D."/>
            <person name="Wilczek-Boney K."/>
            <person name="Hale W."/>
            <person name="Jakkamsetti A."/>
            <person name="Pham P."/>
            <person name="Ruth R."/>
            <person name="San Lucas F."/>
            <person name="Warren J."/>
            <person name="Zhang J."/>
            <person name="Zhao Z."/>
            <person name="Zhou C."/>
            <person name="Zhu D."/>
            <person name="Lee S."/>
            <person name="Bess C."/>
            <person name="Blankenburg K."/>
            <person name="Forbes L."/>
            <person name="Fu Q."/>
            <person name="Gubbala S."/>
            <person name="Hirani K."/>
            <person name="Jayaseelan J.C."/>
            <person name="Lara F."/>
            <person name="Munidasa M."/>
            <person name="Palculict T."/>
            <person name="Patil S."/>
            <person name="Pu L.-L."/>
            <person name="Saada N."/>
            <person name="Tang L."/>
            <person name="Weissenberger G."/>
            <person name="Zhu Y."/>
            <person name="Hemphill L."/>
            <person name="Shang Y."/>
            <person name="Youmans B."/>
            <person name="Ayvaz T."/>
            <person name="Ross M."/>
            <person name="Santibanez J."/>
            <person name="Aqrawi P."/>
            <person name="Gross S."/>
            <person name="Joshi V."/>
            <person name="Fowler G."/>
            <person name="Nazareth L."/>
            <person name="Reid J."/>
            <person name="Worley K."/>
            <person name="Petrosino J."/>
            <person name="Highlander S."/>
            <person name="Gibbs R."/>
        </authorList>
    </citation>
    <scope>NUCLEOTIDE SEQUENCE [LARGE SCALE GENOMIC DNA]</scope>
    <source>
        <strain evidence="4">DSM 15952 / CCUG 50447 / LMG 22039 / TP 1.5</strain>
    </source>
</reference>
<dbReference type="Proteomes" id="UP000010296">
    <property type="component" value="Unassembled WGS sequence"/>
</dbReference>
<gene>
    <name evidence="3" type="ORF">HMPREF9088_1081</name>
</gene>
<keyword evidence="4" id="KW-1185">Reference proteome</keyword>
<name>E6LFE1_ENTI1</name>
<dbReference type="CDD" id="cd06259">
    <property type="entry name" value="YdcF-like"/>
    <property type="match status" value="1"/>
</dbReference>
<comment type="caution">
    <text evidence="3">The sequence shown here is derived from an EMBL/GenBank/DDBJ whole genome shotgun (WGS) entry which is preliminary data.</text>
</comment>
<keyword evidence="1" id="KW-0472">Membrane</keyword>
<dbReference type="InterPro" id="IPR003848">
    <property type="entry name" value="DUF218"/>
</dbReference>